<keyword evidence="2" id="KW-1185">Reference proteome</keyword>
<protein>
    <submittedName>
        <fullName evidence="1">Uncharacterized protein</fullName>
    </submittedName>
</protein>
<sequence length="113" mass="12836">MIDKCKTTSTLIIRSVVLVLYNLDLDFDISQVIPIQILSRGSCCPRTIDDSTLKSEFWDDLSLHFSTLKNLKPGLDILKIAFPKQNQSTQIELDLSLLKKIFSPESNEPQIKI</sequence>
<proteinExistence type="predicted"/>
<dbReference type="Proteomes" id="UP001607303">
    <property type="component" value="Unassembled WGS sequence"/>
</dbReference>
<gene>
    <name evidence="1" type="ORF">V1477_014651</name>
</gene>
<accession>A0ABD2BI25</accession>
<comment type="caution">
    <text evidence="1">The sequence shown here is derived from an EMBL/GenBank/DDBJ whole genome shotgun (WGS) entry which is preliminary data.</text>
</comment>
<dbReference type="EMBL" id="JAYRBN010000075">
    <property type="protein sequence ID" value="KAL2732410.1"/>
    <property type="molecule type" value="Genomic_DNA"/>
</dbReference>
<reference evidence="1 2" key="1">
    <citation type="journal article" date="2024" name="Ann. Entomol. Soc. Am.">
        <title>Genomic analyses of the southern and eastern yellowjacket wasps (Hymenoptera: Vespidae) reveal evolutionary signatures of social life.</title>
        <authorList>
            <person name="Catto M.A."/>
            <person name="Caine P.B."/>
            <person name="Orr S.E."/>
            <person name="Hunt B.G."/>
            <person name="Goodisman M.A.D."/>
        </authorList>
    </citation>
    <scope>NUCLEOTIDE SEQUENCE [LARGE SCALE GENOMIC DNA]</scope>
    <source>
        <strain evidence="1">232</strain>
        <tissue evidence="1">Head and thorax</tissue>
    </source>
</reference>
<evidence type="ECO:0000313" key="2">
    <source>
        <dbReference type="Proteomes" id="UP001607303"/>
    </source>
</evidence>
<dbReference type="AlphaFoldDB" id="A0ABD2BI25"/>
<organism evidence="1 2">
    <name type="scientific">Vespula maculifrons</name>
    <name type="common">Eastern yellow jacket</name>
    <name type="synonym">Wasp</name>
    <dbReference type="NCBI Taxonomy" id="7453"/>
    <lineage>
        <taxon>Eukaryota</taxon>
        <taxon>Metazoa</taxon>
        <taxon>Ecdysozoa</taxon>
        <taxon>Arthropoda</taxon>
        <taxon>Hexapoda</taxon>
        <taxon>Insecta</taxon>
        <taxon>Pterygota</taxon>
        <taxon>Neoptera</taxon>
        <taxon>Endopterygota</taxon>
        <taxon>Hymenoptera</taxon>
        <taxon>Apocrita</taxon>
        <taxon>Aculeata</taxon>
        <taxon>Vespoidea</taxon>
        <taxon>Vespidae</taxon>
        <taxon>Vespinae</taxon>
        <taxon>Vespula</taxon>
    </lineage>
</organism>
<name>A0ABD2BI25_VESMC</name>
<evidence type="ECO:0000313" key="1">
    <source>
        <dbReference type="EMBL" id="KAL2732410.1"/>
    </source>
</evidence>